<dbReference type="SUPFAM" id="SSF47676">
    <property type="entry name" value="Conserved domain common to transcription factors TFIIS, elongin A, CRSP70"/>
    <property type="match status" value="1"/>
</dbReference>
<evidence type="ECO:0000256" key="1">
    <source>
        <dbReference type="ARBA" id="ARBA00004123"/>
    </source>
</evidence>
<dbReference type="PROSITE" id="PS51319">
    <property type="entry name" value="TFIIS_N"/>
    <property type="match status" value="1"/>
</dbReference>
<organism evidence="7 8">
    <name type="scientific">Hevea brasiliensis</name>
    <name type="common">Para rubber tree</name>
    <name type="synonym">Siphonia brasiliensis</name>
    <dbReference type="NCBI Taxonomy" id="3981"/>
    <lineage>
        <taxon>Eukaryota</taxon>
        <taxon>Viridiplantae</taxon>
        <taxon>Streptophyta</taxon>
        <taxon>Embryophyta</taxon>
        <taxon>Tracheophyta</taxon>
        <taxon>Spermatophyta</taxon>
        <taxon>Magnoliopsida</taxon>
        <taxon>eudicotyledons</taxon>
        <taxon>Gunneridae</taxon>
        <taxon>Pentapetalae</taxon>
        <taxon>rosids</taxon>
        <taxon>fabids</taxon>
        <taxon>Malpighiales</taxon>
        <taxon>Euphorbiaceae</taxon>
        <taxon>Crotonoideae</taxon>
        <taxon>Micrandreae</taxon>
        <taxon>Hevea</taxon>
    </lineage>
</organism>
<dbReference type="PANTHER" id="PTHR46548:SF10">
    <property type="entry name" value="BAH DOMAIN-CONTAINING PROTEIN"/>
    <property type="match status" value="1"/>
</dbReference>
<evidence type="ECO:0000259" key="5">
    <source>
        <dbReference type="PROSITE" id="PS51038"/>
    </source>
</evidence>
<evidence type="ECO:0008006" key="9">
    <source>
        <dbReference type="Google" id="ProtNLM"/>
    </source>
</evidence>
<dbReference type="SMART" id="SM00509">
    <property type="entry name" value="TFS2N"/>
    <property type="match status" value="1"/>
</dbReference>
<dbReference type="InterPro" id="IPR043151">
    <property type="entry name" value="BAH_sf"/>
</dbReference>
<feature type="domain" description="TFIIS N-terminal" evidence="6">
    <location>
        <begin position="315"/>
        <end position="401"/>
    </location>
</feature>
<evidence type="ECO:0000313" key="8">
    <source>
        <dbReference type="Proteomes" id="UP000467840"/>
    </source>
</evidence>
<sequence length="453" mass="50251">MWTGPTRSNSVVAGDVSSSSSVSLANSFCKDGRRICVGDCALFKPSQGSPPFIGIIRWVTTGKENELKLGVNWLYRPAEVKLGKGILLEAAPNEIFFSFHKDEIPAASLLHPCKVAFLRKGVELPSGICSFVCRRVYDITNKCLWWLTDQDYINERQEEVDQLLCKTRIEMHATVPQGGRSPKQMNGPTSTSQLKPSLDSVQNSASSFPSQVKGKKRERGDQGSEPVKRERSSKMDDGDFGHCRPESIWKSEVAKFTEKGGLVDSEGVEKLVQLMLPERNEKKIDLLDRSILAGVIAATDKFDCLNRFVQLKGLPVFDEWLQEVHKGKLGDGSSHKDSDKSVEEFLLVLLRALDKLPVNLHALQMCNIGKSVNHLRTHKNLEIQKKARSLVDMWKKRVEAEMDAKSVSNNAVPWAARSRLPEVSHGGNRHSAASSEAAMKISAAQLTASKMVQ</sequence>
<accession>A0A6A6MLT9</accession>
<evidence type="ECO:0000256" key="3">
    <source>
        <dbReference type="PROSITE-ProRule" id="PRU00649"/>
    </source>
</evidence>
<evidence type="ECO:0000256" key="2">
    <source>
        <dbReference type="ARBA" id="ARBA00023242"/>
    </source>
</evidence>
<gene>
    <name evidence="7" type="ORF">GH714_030129</name>
</gene>
<evidence type="ECO:0000313" key="7">
    <source>
        <dbReference type="EMBL" id="KAF2314712.1"/>
    </source>
</evidence>
<dbReference type="Gene3D" id="1.20.930.10">
    <property type="entry name" value="Conserved domain common to transcription factors TFIIS, elongin A, CRSP70"/>
    <property type="match status" value="1"/>
</dbReference>
<reference evidence="7 8" key="1">
    <citation type="journal article" date="2020" name="Mol. Plant">
        <title>The Chromosome-Based Rubber Tree Genome Provides New Insights into Spurge Genome Evolution and Rubber Biosynthesis.</title>
        <authorList>
            <person name="Liu J."/>
            <person name="Shi C."/>
            <person name="Shi C.C."/>
            <person name="Li W."/>
            <person name="Zhang Q.J."/>
            <person name="Zhang Y."/>
            <person name="Li K."/>
            <person name="Lu H.F."/>
            <person name="Shi C."/>
            <person name="Zhu S.T."/>
            <person name="Xiao Z.Y."/>
            <person name="Nan H."/>
            <person name="Yue Y."/>
            <person name="Zhu X.G."/>
            <person name="Wu Y."/>
            <person name="Hong X.N."/>
            <person name="Fan G.Y."/>
            <person name="Tong Y."/>
            <person name="Zhang D."/>
            <person name="Mao C.L."/>
            <person name="Liu Y.L."/>
            <person name="Hao S.J."/>
            <person name="Liu W.Q."/>
            <person name="Lv M.Q."/>
            <person name="Zhang H.B."/>
            <person name="Liu Y."/>
            <person name="Hu-Tang G.R."/>
            <person name="Wang J.P."/>
            <person name="Wang J.H."/>
            <person name="Sun Y.H."/>
            <person name="Ni S.B."/>
            <person name="Chen W.B."/>
            <person name="Zhang X.C."/>
            <person name="Jiao Y.N."/>
            <person name="Eichler E.E."/>
            <person name="Li G.H."/>
            <person name="Liu X."/>
            <person name="Gao L.Z."/>
        </authorList>
    </citation>
    <scope>NUCLEOTIDE SEQUENCE [LARGE SCALE GENOMIC DNA]</scope>
    <source>
        <strain evidence="8">cv. GT1</strain>
        <tissue evidence="7">Leaf</tissue>
    </source>
</reference>
<name>A0A6A6MLT9_HEVBR</name>
<feature type="compositionally biased region" description="Basic and acidic residues" evidence="4">
    <location>
        <begin position="218"/>
        <end position="242"/>
    </location>
</feature>
<dbReference type="SMART" id="SM00439">
    <property type="entry name" value="BAH"/>
    <property type="match status" value="1"/>
</dbReference>
<dbReference type="GO" id="GO:0003682">
    <property type="term" value="F:chromatin binding"/>
    <property type="evidence" value="ECO:0007669"/>
    <property type="project" value="InterPro"/>
</dbReference>
<dbReference type="PROSITE" id="PS51038">
    <property type="entry name" value="BAH"/>
    <property type="match status" value="1"/>
</dbReference>
<comment type="subcellular location">
    <subcellularLocation>
        <location evidence="1 3">Nucleus</location>
    </subcellularLocation>
</comment>
<dbReference type="EMBL" id="JAAGAX010000005">
    <property type="protein sequence ID" value="KAF2314712.1"/>
    <property type="molecule type" value="Genomic_DNA"/>
</dbReference>
<dbReference type="Proteomes" id="UP000467840">
    <property type="component" value="Chromosome 15"/>
</dbReference>
<feature type="domain" description="BAH" evidence="5">
    <location>
        <begin position="33"/>
        <end position="148"/>
    </location>
</feature>
<evidence type="ECO:0000256" key="4">
    <source>
        <dbReference type="SAM" id="MobiDB-lite"/>
    </source>
</evidence>
<dbReference type="InterPro" id="IPR001025">
    <property type="entry name" value="BAH_dom"/>
</dbReference>
<dbReference type="AlphaFoldDB" id="A0A6A6MLT9"/>
<dbReference type="Gene3D" id="2.30.30.490">
    <property type="match status" value="1"/>
</dbReference>
<dbReference type="InterPro" id="IPR035441">
    <property type="entry name" value="TFIIS/LEDGF_dom_sf"/>
</dbReference>
<feature type="compositionally biased region" description="Polar residues" evidence="4">
    <location>
        <begin position="183"/>
        <end position="210"/>
    </location>
</feature>
<protein>
    <recommendedName>
        <fullName evidence="9">BAH domain-containing protein</fullName>
    </recommendedName>
</protein>
<feature type="region of interest" description="Disordered" evidence="4">
    <location>
        <begin position="174"/>
        <end position="242"/>
    </location>
</feature>
<proteinExistence type="predicted"/>
<dbReference type="InterPro" id="IPR017923">
    <property type="entry name" value="TFIIS_N"/>
</dbReference>
<dbReference type="Pfam" id="PF01426">
    <property type="entry name" value="BAH"/>
    <property type="match status" value="1"/>
</dbReference>
<keyword evidence="8" id="KW-1185">Reference proteome</keyword>
<keyword evidence="2 3" id="KW-0539">Nucleus</keyword>
<dbReference type="CDD" id="cd00183">
    <property type="entry name" value="TFIIS_I"/>
    <property type="match status" value="1"/>
</dbReference>
<dbReference type="InterPro" id="IPR003617">
    <property type="entry name" value="TFIIS/CRSP70_N_sub"/>
</dbReference>
<dbReference type="Pfam" id="PF08711">
    <property type="entry name" value="Med26"/>
    <property type="match status" value="1"/>
</dbReference>
<evidence type="ECO:0000259" key="6">
    <source>
        <dbReference type="PROSITE" id="PS51319"/>
    </source>
</evidence>
<comment type="caution">
    <text evidence="7">The sequence shown here is derived from an EMBL/GenBank/DDBJ whole genome shotgun (WGS) entry which is preliminary data.</text>
</comment>
<dbReference type="GO" id="GO:0005634">
    <property type="term" value="C:nucleus"/>
    <property type="evidence" value="ECO:0007669"/>
    <property type="project" value="UniProtKB-SubCell"/>
</dbReference>
<dbReference type="PANTHER" id="PTHR46548">
    <property type="entry name" value="BAH AND TFIIS DOMAIN-CONTAINING PROTEIN-RELATED"/>
    <property type="match status" value="1"/>
</dbReference>